<organism evidence="2 3">
    <name type="scientific">Candidatus Lambdaproteobacteria bacterium RIFOXYD2_FULL_50_16</name>
    <dbReference type="NCBI Taxonomy" id="1817772"/>
    <lineage>
        <taxon>Bacteria</taxon>
        <taxon>Pseudomonadati</taxon>
        <taxon>Pseudomonadota</taxon>
        <taxon>Candidatus Lambdaproteobacteria</taxon>
    </lineage>
</organism>
<reference evidence="2 3" key="1">
    <citation type="journal article" date="2016" name="Nat. Commun.">
        <title>Thousands of microbial genomes shed light on interconnected biogeochemical processes in an aquifer system.</title>
        <authorList>
            <person name="Anantharaman K."/>
            <person name="Brown C.T."/>
            <person name="Hug L.A."/>
            <person name="Sharon I."/>
            <person name="Castelle C.J."/>
            <person name="Probst A.J."/>
            <person name="Thomas B.C."/>
            <person name="Singh A."/>
            <person name="Wilkins M.J."/>
            <person name="Karaoz U."/>
            <person name="Brodie E.L."/>
            <person name="Williams K.H."/>
            <person name="Hubbard S.S."/>
            <person name="Banfield J.F."/>
        </authorList>
    </citation>
    <scope>NUCLEOTIDE SEQUENCE [LARGE SCALE GENOMIC DNA]</scope>
</reference>
<comment type="caution">
    <text evidence="2">The sequence shown here is derived from an EMBL/GenBank/DDBJ whole genome shotgun (WGS) entry which is preliminary data.</text>
</comment>
<gene>
    <name evidence="2" type="ORF">A2527_12440</name>
</gene>
<dbReference type="Gene3D" id="3.40.50.10610">
    <property type="entry name" value="ABC-type transport auxiliary lipoprotein component"/>
    <property type="match status" value="1"/>
</dbReference>
<dbReference type="STRING" id="1817772.A2527_12440"/>
<feature type="chain" id="PRO_5009524591" description="Flagellar assembly protein T N-terminal domain-containing protein" evidence="1">
    <location>
        <begin position="24"/>
        <end position="424"/>
    </location>
</feature>
<dbReference type="Proteomes" id="UP000178449">
    <property type="component" value="Unassembled WGS sequence"/>
</dbReference>
<keyword evidence="1" id="KW-0732">Signal</keyword>
<dbReference type="AlphaFoldDB" id="A0A1F6GA96"/>
<evidence type="ECO:0000256" key="1">
    <source>
        <dbReference type="SAM" id="SignalP"/>
    </source>
</evidence>
<proteinExistence type="predicted"/>
<protein>
    <recommendedName>
        <fullName evidence="4">Flagellar assembly protein T N-terminal domain-containing protein</fullName>
    </recommendedName>
</protein>
<accession>A0A1F6GA96</accession>
<evidence type="ECO:0008006" key="4">
    <source>
        <dbReference type="Google" id="ProtNLM"/>
    </source>
</evidence>
<evidence type="ECO:0000313" key="2">
    <source>
        <dbReference type="EMBL" id="OGG95035.1"/>
    </source>
</evidence>
<feature type="signal peptide" evidence="1">
    <location>
        <begin position="1"/>
        <end position="23"/>
    </location>
</feature>
<evidence type="ECO:0000313" key="3">
    <source>
        <dbReference type="Proteomes" id="UP000178449"/>
    </source>
</evidence>
<sequence>MNPIRRALASLMALLLLSPALFAADLKEAMDQAALELKGKPKIEENSEKAIIIQVVNLHNKKTDQVAKKIETELYLALEKHFPKFKLVFLSESIAGVNLMKALMVKGEYEQKGETTTVRFAALNGLQGEVIAQASVEFATEQKTKESLVAVLDIEATYLNPDQVKAFSDMFRAALINVAQFNLASSADVSKMDPDKIQKAYGCSRDECATIIGEQLGVDRVISTSLFKITDNKYMLSSKIMDIQNGAILISKTIKHDSDLSSLDVSLEVLAGELAGKEVKLKVEPAPAQEVSESSGGTSWLSHVLAGGGALVFSQLSVGAASTYNTLATDNQDLKTQYDASNSTSERDTIKAKYDTNQSEMTAAKADVSLYDSLTVVFALWEGYLIFFGGDSSAMGEAPKSPYRWAMLPSNEPGRPALAFQMSF</sequence>
<dbReference type="EMBL" id="MFNE01000028">
    <property type="protein sequence ID" value="OGG95035.1"/>
    <property type="molecule type" value="Genomic_DNA"/>
</dbReference>
<name>A0A1F6GA96_9PROT</name>